<keyword evidence="1" id="KW-1133">Transmembrane helix</keyword>
<keyword evidence="1" id="KW-0812">Transmembrane</keyword>
<dbReference type="EMBL" id="CP042434">
    <property type="protein sequence ID" value="QEC74022.1"/>
    <property type="molecule type" value="Genomic_DNA"/>
</dbReference>
<dbReference type="KEGG" id="agi:FSB73_22465"/>
<proteinExistence type="predicted"/>
<feature type="domain" description="Anti-sigma K factor RskA C-terminal" evidence="2">
    <location>
        <begin position="122"/>
        <end position="233"/>
    </location>
</feature>
<dbReference type="Proteomes" id="UP000321291">
    <property type="component" value="Chromosome"/>
</dbReference>
<keyword evidence="1" id="KW-0472">Membrane</keyword>
<dbReference type="PANTHER" id="PTHR37461:SF1">
    <property type="entry name" value="ANTI-SIGMA-K FACTOR RSKA"/>
    <property type="match status" value="1"/>
</dbReference>
<dbReference type="AlphaFoldDB" id="A0A5B8VSY2"/>
<dbReference type="GO" id="GO:0016989">
    <property type="term" value="F:sigma factor antagonist activity"/>
    <property type="evidence" value="ECO:0007669"/>
    <property type="project" value="TreeGrafter"/>
</dbReference>
<dbReference type="InterPro" id="IPR051474">
    <property type="entry name" value="Anti-sigma-K/W_factor"/>
</dbReference>
<sequence>MEKYISSGVLENYVLGLLSEKENREVMAMMERHYEVASHVRSLEESLETYGRLYTVEPPSELKSLIMNQIRDLKVKDEAKEDKPALTTSPAQLVSPKVLRDQISIWRKLAIAGTIILMVSIGFNIYLSSQKHRASQLATRLALQNKQLSKNTTLLNDSLSQIQKQVTLLANPDIRPVVMKGVKQHPAFNVTVYWNTNDQTVYLGKSDLPTLPTGKVYQLWAIVDGKPVDLGLYTPKKQICPFR</sequence>
<name>A0A5B8VSY2_9BACT</name>
<evidence type="ECO:0000256" key="1">
    <source>
        <dbReference type="SAM" id="Phobius"/>
    </source>
</evidence>
<organism evidence="3 4">
    <name type="scientific">Arachidicoccus ginsenosidivorans</name>
    <dbReference type="NCBI Taxonomy" id="496057"/>
    <lineage>
        <taxon>Bacteria</taxon>
        <taxon>Pseudomonadati</taxon>
        <taxon>Bacteroidota</taxon>
        <taxon>Chitinophagia</taxon>
        <taxon>Chitinophagales</taxon>
        <taxon>Chitinophagaceae</taxon>
        <taxon>Arachidicoccus</taxon>
    </lineage>
</organism>
<feature type="transmembrane region" description="Helical" evidence="1">
    <location>
        <begin position="109"/>
        <end position="127"/>
    </location>
</feature>
<reference evidence="3 4" key="1">
    <citation type="journal article" date="2017" name="Int. J. Syst. Evol. Microbiol.">
        <title>Arachidicoccus ginsenosidivorans sp. nov., with ginsenoside-converting activity isolated from ginseng cultivating soil.</title>
        <authorList>
            <person name="Siddiqi M.Z."/>
            <person name="Aslam Z."/>
            <person name="Im W.T."/>
        </authorList>
    </citation>
    <scope>NUCLEOTIDE SEQUENCE [LARGE SCALE GENOMIC DNA]</scope>
    <source>
        <strain evidence="3 4">Gsoil 809</strain>
    </source>
</reference>
<gene>
    <name evidence="3" type="ORF">FSB73_22465</name>
</gene>
<dbReference type="InterPro" id="IPR018764">
    <property type="entry name" value="RskA_C"/>
</dbReference>
<evidence type="ECO:0000313" key="4">
    <source>
        <dbReference type="Proteomes" id="UP000321291"/>
    </source>
</evidence>
<dbReference type="Pfam" id="PF10099">
    <property type="entry name" value="RskA_C"/>
    <property type="match status" value="1"/>
</dbReference>
<dbReference type="PANTHER" id="PTHR37461">
    <property type="entry name" value="ANTI-SIGMA-K FACTOR RSKA"/>
    <property type="match status" value="1"/>
</dbReference>
<protein>
    <submittedName>
        <fullName evidence="3">Anti-sigma factor</fullName>
    </submittedName>
</protein>
<dbReference type="GO" id="GO:0006417">
    <property type="term" value="P:regulation of translation"/>
    <property type="evidence" value="ECO:0007669"/>
    <property type="project" value="TreeGrafter"/>
</dbReference>
<accession>A0A5B8VSY2</accession>
<evidence type="ECO:0000313" key="3">
    <source>
        <dbReference type="EMBL" id="QEC74022.1"/>
    </source>
</evidence>
<evidence type="ECO:0000259" key="2">
    <source>
        <dbReference type="Pfam" id="PF10099"/>
    </source>
</evidence>
<keyword evidence="4" id="KW-1185">Reference proteome</keyword>
<dbReference type="GO" id="GO:0005886">
    <property type="term" value="C:plasma membrane"/>
    <property type="evidence" value="ECO:0007669"/>
    <property type="project" value="InterPro"/>
</dbReference>